<evidence type="ECO:0000256" key="1">
    <source>
        <dbReference type="SAM" id="Phobius"/>
    </source>
</evidence>
<name>A0A317ETQ4_9SPHI</name>
<evidence type="ECO:0000313" key="2">
    <source>
        <dbReference type="EMBL" id="PWS29802.1"/>
    </source>
</evidence>
<dbReference type="Proteomes" id="UP000245391">
    <property type="component" value="Unassembled WGS sequence"/>
</dbReference>
<keyword evidence="1" id="KW-1133">Transmembrane helix</keyword>
<dbReference type="OrthoDB" id="963379at2"/>
<protein>
    <submittedName>
        <fullName evidence="2">DUF3098 domain-containing protein</fullName>
    </submittedName>
</protein>
<keyword evidence="1" id="KW-0812">Transmembrane</keyword>
<sequence>MAEKKASPIFKDIKDTKQNELVFGKKNYQLLLISIAIVAVGFILMMGTTGDIYDFRRTLLAPLVVLFGFGFGIYAVLKK</sequence>
<reference evidence="3" key="1">
    <citation type="submission" date="2018-05" db="EMBL/GenBank/DDBJ databases">
        <title>Pedobacter paludis sp. nov., isolated from wetland soil.</title>
        <authorList>
            <person name="Zhang Y."/>
        </authorList>
    </citation>
    <scope>NUCLEOTIDE SEQUENCE [LARGE SCALE GENOMIC DNA]</scope>
    <source>
        <strain evidence="3">R-8</strain>
    </source>
</reference>
<dbReference type="Pfam" id="PF11297">
    <property type="entry name" value="DUF3098"/>
    <property type="match status" value="1"/>
</dbReference>
<comment type="caution">
    <text evidence="2">The sequence shown here is derived from an EMBL/GenBank/DDBJ whole genome shotgun (WGS) entry which is preliminary data.</text>
</comment>
<organism evidence="2 3">
    <name type="scientific">Pedobacter paludis</name>
    <dbReference type="NCBI Taxonomy" id="2203212"/>
    <lineage>
        <taxon>Bacteria</taxon>
        <taxon>Pseudomonadati</taxon>
        <taxon>Bacteroidota</taxon>
        <taxon>Sphingobacteriia</taxon>
        <taxon>Sphingobacteriales</taxon>
        <taxon>Sphingobacteriaceae</taxon>
        <taxon>Pedobacter</taxon>
    </lineage>
</organism>
<accession>A0A317ETQ4</accession>
<feature type="transmembrane region" description="Helical" evidence="1">
    <location>
        <begin position="59"/>
        <end position="77"/>
    </location>
</feature>
<keyword evidence="3" id="KW-1185">Reference proteome</keyword>
<dbReference type="EMBL" id="QGNY01000010">
    <property type="protein sequence ID" value="PWS29802.1"/>
    <property type="molecule type" value="Genomic_DNA"/>
</dbReference>
<dbReference type="InterPro" id="IPR021448">
    <property type="entry name" value="DUF3098"/>
</dbReference>
<dbReference type="AlphaFoldDB" id="A0A317ETQ4"/>
<feature type="transmembrane region" description="Helical" evidence="1">
    <location>
        <begin position="28"/>
        <end position="47"/>
    </location>
</feature>
<gene>
    <name evidence="2" type="ORF">DF947_20910</name>
</gene>
<proteinExistence type="predicted"/>
<evidence type="ECO:0000313" key="3">
    <source>
        <dbReference type="Proteomes" id="UP000245391"/>
    </source>
</evidence>
<keyword evidence="1" id="KW-0472">Membrane</keyword>
<dbReference type="RefSeq" id="WP_109932671.1">
    <property type="nucleotide sequence ID" value="NZ_QGNY01000010.1"/>
</dbReference>